<organism evidence="1 2">
    <name type="scientific">Caerostris extrusa</name>
    <name type="common">Bark spider</name>
    <name type="synonym">Caerostris bankana</name>
    <dbReference type="NCBI Taxonomy" id="172846"/>
    <lineage>
        <taxon>Eukaryota</taxon>
        <taxon>Metazoa</taxon>
        <taxon>Ecdysozoa</taxon>
        <taxon>Arthropoda</taxon>
        <taxon>Chelicerata</taxon>
        <taxon>Arachnida</taxon>
        <taxon>Araneae</taxon>
        <taxon>Araneomorphae</taxon>
        <taxon>Entelegynae</taxon>
        <taxon>Araneoidea</taxon>
        <taxon>Araneidae</taxon>
        <taxon>Caerostris</taxon>
    </lineage>
</organism>
<gene>
    <name evidence="1" type="ORF">CEXT_755311</name>
</gene>
<comment type="caution">
    <text evidence="1">The sequence shown here is derived from an EMBL/GenBank/DDBJ whole genome shotgun (WGS) entry which is preliminary data.</text>
</comment>
<proteinExistence type="predicted"/>
<name>A0AAV4PU26_CAEEX</name>
<dbReference type="EMBL" id="BPLR01005240">
    <property type="protein sequence ID" value="GIY00928.1"/>
    <property type="molecule type" value="Genomic_DNA"/>
</dbReference>
<evidence type="ECO:0000313" key="1">
    <source>
        <dbReference type="EMBL" id="GIY00928.1"/>
    </source>
</evidence>
<keyword evidence="2" id="KW-1185">Reference proteome</keyword>
<dbReference type="AlphaFoldDB" id="A0AAV4PU26"/>
<dbReference type="Proteomes" id="UP001054945">
    <property type="component" value="Unassembled WGS sequence"/>
</dbReference>
<evidence type="ECO:0000313" key="2">
    <source>
        <dbReference type="Proteomes" id="UP001054945"/>
    </source>
</evidence>
<protein>
    <submittedName>
        <fullName evidence="1">Uncharacterized protein</fullName>
    </submittedName>
</protein>
<reference evidence="1 2" key="1">
    <citation type="submission" date="2021-06" db="EMBL/GenBank/DDBJ databases">
        <title>Caerostris extrusa draft genome.</title>
        <authorList>
            <person name="Kono N."/>
            <person name="Arakawa K."/>
        </authorList>
    </citation>
    <scope>NUCLEOTIDE SEQUENCE [LARGE SCALE GENOMIC DNA]</scope>
</reference>
<accession>A0AAV4PU26</accession>
<sequence length="97" mass="11349">MPPLIENFHYQNFSIFIRHNPPLNSNLLSRRDPEIQQIFQHSLAGDLITSPEWLITPKVPNECFWVEISFRCFVSWDRLLSGGGFYAEKNILLMLLS</sequence>